<keyword evidence="1" id="KW-0500">Molybdenum</keyword>
<keyword evidence="1" id="KW-0808">Transferase</keyword>
<accession>A0A0S6UCH5</accession>
<dbReference type="InterPro" id="IPR001453">
    <property type="entry name" value="MoaB/Mog_dom"/>
</dbReference>
<dbReference type="PANTHER" id="PTHR10192">
    <property type="entry name" value="MOLYBDOPTERIN BIOSYNTHESIS PROTEIN"/>
    <property type="match status" value="1"/>
</dbReference>
<dbReference type="Gene3D" id="3.40.980.10">
    <property type="entry name" value="MoaB/Mog-like domain"/>
    <property type="match status" value="1"/>
</dbReference>
<evidence type="ECO:0000313" key="3">
    <source>
        <dbReference type="EMBL" id="GAF26666.1"/>
    </source>
</evidence>
<organism evidence="3">
    <name type="scientific">Moorella thermoacetica Y72</name>
    <dbReference type="NCBI Taxonomy" id="1325331"/>
    <lineage>
        <taxon>Bacteria</taxon>
        <taxon>Bacillati</taxon>
        <taxon>Bacillota</taxon>
        <taxon>Clostridia</taxon>
        <taxon>Neomoorellales</taxon>
        <taxon>Neomoorellaceae</taxon>
        <taxon>Neomoorella</taxon>
    </lineage>
</organism>
<comment type="cofactor">
    <cofactor evidence="1">
        <name>Mg(2+)</name>
        <dbReference type="ChEBI" id="CHEBI:18420"/>
    </cofactor>
</comment>
<dbReference type="PANTHER" id="PTHR10192:SF28">
    <property type="entry name" value="MOLYBDOPTERIN MOLYBDENUMTRANSFERASE"/>
    <property type="match status" value="1"/>
</dbReference>
<dbReference type="UniPathway" id="UPA00344"/>
<reference evidence="3" key="1">
    <citation type="journal article" date="2014" name="Gene">
        <title>Genome-guided analysis of transformation efficiency and carbon dioxide assimilation by Moorella thermoacetica Y72.</title>
        <authorList>
            <person name="Tsukahara K."/>
            <person name="Kita A."/>
            <person name="Nakashimada Y."/>
            <person name="Hoshino T."/>
            <person name="Murakami K."/>
        </authorList>
    </citation>
    <scope>NUCLEOTIDE SEQUENCE [LARGE SCALE GENOMIC DNA]</scope>
    <source>
        <strain evidence="3">Y72</strain>
    </source>
</reference>
<dbReference type="Proteomes" id="UP000063718">
    <property type="component" value="Unassembled WGS sequence"/>
</dbReference>
<dbReference type="GO" id="GO:0046872">
    <property type="term" value="F:metal ion binding"/>
    <property type="evidence" value="ECO:0007669"/>
    <property type="project" value="UniProtKB-UniRule"/>
</dbReference>
<comment type="function">
    <text evidence="1">Catalyzes the insertion of molybdate into adenylated molybdopterin with the concomitant release of AMP.</text>
</comment>
<dbReference type="SUPFAM" id="SSF53218">
    <property type="entry name" value="Molybdenum cofactor biosynthesis proteins"/>
    <property type="match status" value="1"/>
</dbReference>
<gene>
    <name evidence="3" type="ORF">MTY_2006</name>
</gene>
<dbReference type="GO" id="GO:0061599">
    <property type="term" value="F:molybdopterin molybdotransferase activity"/>
    <property type="evidence" value="ECO:0007669"/>
    <property type="project" value="UniProtKB-UniRule"/>
</dbReference>
<dbReference type="InterPro" id="IPR038987">
    <property type="entry name" value="MoeA-like"/>
</dbReference>
<dbReference type="AlphaFoldDB" id="A0A0S6UCH5"/>
<name>A0A0S6UCH5_NEOTH</name>
<dbReference type="Pfam" id="PF00994">
    <property type="entry name" value="MoCF_biosynth"/>
    <property type="match status" value="1"/>
</dbReference>
<comment type="catalytic activity">
    <reaction evidence="1">
        <text>adenylyl-molybdopterin + molybdate = Mo-molybdopterin + AMP + H(+)</text>
        <dbReference type="Rhea" id="RHEA:35047"/>
        <dbReference type="ChEBI" id="CHEBI:15378"/>
        <dbReference type="ChEBI" id="CHEBI:36264"/>
        <dbReference type="ChEBI" id="CHEBI:62727"/>
        <dbReference type="ChEBI" id="CHEBI:71302"/>
        <dbReference type="ChEBI" id="CHEBI:456215"/>
    </reaction>
</comment>
<comment type="similarity">
    <text evidence="1">Belongs to the MoeA family.</text>
</comment>
<proteinExistence type="inferred from homology"/>
<dbReference type="RefSeq" id="WP_011392449.1">
    <property type="nucleotide sequence ID" value="NZ_DF238840.1"/>
</dbReference>
<keyword evidence="1" id="KW-0479">Metal-binding</keyword>
<dbReference type="GO" id="GO:0006777">
    <property type="term" value="P:Mo-molybdopterin cofactor biosynthetic process"/>
    <property type="evidence" value="ECO:0007669"/>
    <property type="project" value="UniProtKB-UniRule"/>
</dbReference>
<dbReference type="EMBL" id="DF238840">
    <property type="protein sequence ID" value="GAF26666.1"/>
    <property type="molecule type" value="Genomic_DNA"/>
</dbReference>
<dbReference type="GeneID" id="45616964"/>
<protein>
    <recommendedName>
        <fullName evidence="1">Molybdopterin molybdenumtransferase</fullName>
        <ecNumber evidence="1">2.10.1.1</ecNumber>
    </recommendedName>
</protein>
<evidence type="ECO:0000256" key="1">
    <source>
        <dbReference type="RuleBase" id="RU365090"/>
    </source>
</evidence>
<evidence type="ECO:0000259" key="2">
    <source>
        <dbReference type="SMART" id="SM00852"/>
    </source>
</evidence>
<keyword evidence="1" id="KW-0501">Molybdenum cofactor biosynthesis</keyword>
<dbReference type="InterPro" id="IPR036425">
    <property type="entry name" value="MoaB/Mog-like_dom_sf"/>
</dbReference>
<dbReference type="GO" id="GO:0005829">
    <property type="term" value="C:cytosol"/>
    <property type="evidence" value="ECO:0007669"/>
    <property type="project" value="TreeGrafter"/>
</dbReference>
<dbReference type="CDD" id="cd03522">
    <property type="entry name" value="MoeA_like"/>
    <property type="match status" value="1"/>
</dbReference>
<dbReference type="SMART" id="SM00852">
    <property type="entry name" value="MoCF_biosynth"/>
    <property type="match status" value="1"/>
</dbReference>
<dbReference type="EC" id="2.10.1.1" evidence="1"/>
<sequence>MLRKVRVEESVGCVLAHDHTKIVPGQFKGRRFKKGHIIQPEDVAELLQMGKEHIYVLNLGPDEVHEDEAALRLARAAAGDGDHGLDFSEPQEGKVNLESTRNGLLKINLEALKQVNSVADIMLATLHNNYPVTAGQVVAGTRLIPLVAPRSVIERVEAICREAGGILRVAPYRRLQVGLITTGSEVYKGRIKDAFGPVVRAKIASYGSEVALEKVVPDDAAAIHDAIEEMLAAGMQMVVLTGGMSVDPDDVTPDGIRRSGAEVVTYGAPVLPGAMFMLAYRGDVPIMGLPGCVMYYRATVFDLVLPRILVGERLERHDIAGLAAGGLCQNCPECRYPACSFGKA</sequence>
<keyword evidence="1" id="KW-0460">Magnesium</keyword>
<feature type="domain" description="MoaB/Mog" evidence="2">
    <location>
        <begin position="178"/>
        <end position="310"/>
    </location>
</feature>
<comment type="pathway">
    <text evidence="1">Cofactor biosynthesis; molybdopterin biosynthesis.</text>
</comment>